<dbReference type="EMBL" id="VNFE01000003">
    <property type="protein sequence ID" value="TVU89784.1"/>
    <property type="molecule type" value="Genomic_DNA"/>
</dbReference>
<dbReference type="RefSeq" id="WP_144810932.1">
    <property type="nucleotide sequence ID" value="NZ_VNFE01000003.1"/>
</dbReference>
<gene>
    <name evidence="2" type="ORF">FQP89_10630</name>
</gene>
<name>A0A558J897_9GAMM</name>
<keyword evidence="1" id="KW-0732">Signal</keyword>
<protein>
    <submittedName>
        <fullName evidence="2">Uncharacterized protein</fullName>
    </submittedName>
</protein>
<dbReference type="Proteomes" id="UP000317288">
    <property type="component" value="Unassembled WGS sequence"/>
</dbReference>
<dbReference type="AlphaFoldDB" id="A0A558J897"/>
<sequence length="89" mass="10005">MRSNLLVTLAGLTLAVLLSPFALALDEEAQAAKEEGMQLWGIHQWEKMQPPLEIAAENGDEVGICVLLKCRFDELQRRVYNSPQNPQQQ</sequence>
<organism evidence="2 3">
    <name type="scientific">Vreelandella titanicae</name>
    <dbReference type="NCBI Taxonomy" id="664683"/>
    <lineage>
        <taxon>Bacteria</taxon>
        <taxon>Pseudomonadati</taxon>
        <taxon>Pseudomonadota</taxon>
        <taxon>Gammaproteobacteria</taxon>
        <taxon>Oceanospirillales</taxon>
        <taxon>Halomonadaceae</taxon>
        <taxon>Vreelandella</taxon>
    </lineage>
</organism>
<reference evidence="2 3" key="1">
    <citation type="submission" date="2019-07" db="EMBL/GenBank/DDBJ databases">
        <title>Diversity of Bacteria from Kongsfjorden, Arctic.</title>
        <authorList>
            <person name="Yu Y."/>
        </authorList>
    </citation>
    <scope>NUCLEOTIDE SEQUENCE [LARGE SCALE GENOMIC DNA]</scope>
    <source>
        <strain evidence="2 3">SM1922</strain>
    </source>
</reference>
<evidence type="ECO:0000313" key="2">
    <source>
        <dbReference type="EMBL" id="TVU89784.1"/>
    </source>
</evidence>
<evidence type="ECO:0000256" key="1">
    <source>
        <dbReference type="SAM" id="SignalP"/>
    </source>
</evidence>
<evidence type="ECO:0000313" key="3">
    <source>
        <dbReference type="Proteomes" id="UP000317288"/>
    </source>
</evidence>
<feature type="signal peptide" evidence="1">
    <location>
        <begin position="1"/>
        <end position="24"/>
    </location>
</feature>
<accession>A0A558J897</accession>
<proteinExistence type="predicted"/>
<comment type="caution">
    <text evidence="2">The sequence shown here is derived from an EMBL/GenBank/DDBJ whole genome shotgun (WGS) entry which is preliminary data.</text>
</comment>
<feature type="chain" id="PRO_5021704653" evidence="1">
    <location>
        <begin position="25"/>
        <end position="89"/>
    </location>
</feature>